<evidence type="ECO:0000313" key="3">
    <source>
        <dbReference type="EMBL" id="QNR25218.1"/>
    </source>
</evidence>
<accession>A0A7H0VHM0</accession>
<proteinExistence type="predicted"/>
<dbReference type="Pfam" id="PF12844">
    <property type="entry name" value="HTH_19"/>
    <property type="match status" value="1"/>
</dbReference>
<dbReference type="InterPro" id="IPR010982">
    <property type="entry name" value="Lambda_DNA-bd_dom_sf"/>
</dbReference>
<dbReference type="KEGG" id="chyd:H4K34_05085"/>
<name>A0A7H0VHM0_9FLAO</name>
<dbReference type="SUPFAM" id="SSF47413">
    <property type="entry name" value="lambda repressor-like DNA-binding domains"/>
    <property type="match status" value="1"/>
</dbReference>
<dbReference type="GO" id="GO:0003677">
    <property type="term" value="F:DNA binding"/>
    <property type="evidence" value="ECO:0007669"/>
    <property type="project" value="UniProtKB-KW"/>
</dbReference>
<evidence type="ECO:0000313" key="4">
    <source>
        <dbReference type="Proteomes" id="UP000516305"/>
    </source>
</evidence>
<evidence type="ECO:0000256" key="1">
    <source>
        <dbReference type="ARBA" id="ARBA00023125"/>
    </source>
</evidence>
<dbReference type="EMBL" id="CP060139">
    <property type="protein sequence ID" value="QNR25218.1"/>
    <property type="molecule type" value="Genomic_DNA"/>
</dbReference>
<keyword evidence="1" id="KW-0238">DNA-binding</keyword>
<evidence type="ECO:0000259" key="2">
    <source>
        <dbReference type="PROSITE" id="PS50943"/>
    </source>
</evidence>
<dbReference type="Gene3D" id="1.10.260.40">
    <property type="entry name" value="lambda repressor-like DNA-binding domains"/>
    <property type="match status" value="1"/>
</dbReference>
<dbReference type="RefSeq" id="WP_210759744.1">
    <property type="nucleotide sequence ID" value="NZ_CP060139.1"/>
</dbReference>
<reference evidence="3 4" key="1">
    <citation type="submission" date="2020-08" db="EMBL/GenBank/DDBJ databases">
        <title>Croceimicrobium hydrocarbonivorans gen. nov., sp. nov., a novel marine bacterium isolated from a bacterial consortium that degrades polyethylene terephthalate.</title>
        <authorList>
            <person name="Liu R."/>
        </authorList>
    </citation>
    <scope>NUCLEOTIDE SEQUENCE [LARGE SCALE GENOMIC DNA]</scope>
    <source>
        <strain evidence="3 4">A20-9</strain>
    </source>
</reference>
<sequence length="231" mass="26895">MSYVGKNIKKIRSVKNMNQSQFADLFDLKRASIGAYEEGRAEPKIATLMEIAKHFGISTDDLLNKELSVNDLFHFDIFKKDYVKSNGNQLRPKKMPLSFSPVYYISSEKRNDYFEGKSLDHYLKLSLPLPALKSDYLAFEPHAGLPWINEQGRVLDLLIVREIEDKKEWPVSMNKKVILWQDGQFQIGRIEAKDRKPGLRDFRNSEFQELDAKKQRLFLVLYELANVMSNN</sequence>
<dbReference type="PANTHER" id="PTHR46558">
    <property type="entry name" value="TRACRIPTIONAL REGULATORY PROTEIN-RELATED-RELATED"/>
    <property type="match status" value="1"/>
</dbReference>
<dbReference type="AlphaFoldDB" id="A0A7H0VHM0"/>
<dbReference type="InterPro" id="IPR001387">
    <property type="entry name" value="Cro/C1-type_HTH"/>
</dbReference>
<gene>
    <name evidence="3" type="ORF">H4K34_05085</name>
</gene>
<dbReference type="Proteomes" id="UP000516305">
    <property type="component" value="Chromosome"/>
</dbReference>
<keyword evidence="4" id="KW-1185">Reference proteome</keyword>
<dbReference type="SMART" id="SM00530">
    <property type="entry name" value="HTH_XRE"/>
    <property type="match status" value="1"/>
</dbReference>
<dbReference type="PROSITE" id="PS50943">
    <property type="entry name" value="HTH_CROC1"/>
    <property type="match status" value="1"/>
</dbReference>
<dbReference type="CDD" id="cd00093">
    <property type="entry name" value="HTH_XRE"/>
    <property type="match status" value="1"/>
</dbReference>
<dbReference type="PANTHER" id="PTHR46558:SF11">
    <property type="entry name" value="HTH-TYPE TRANSCRIPTIONAL REGULATOR XRE"/>
    <property type="match status" value="1"/>
</dbReference>
<organism evidence="3 4">
    <name type="scientific">Croceimicrobium hydrocarbonivorans</name>
    <dbReference type="NCBI Taxonomy" id="2761580"/>
    <lineage>
        <taxon>Bacteria</taxon>
        <taxon>Pseudomonadati</taxon>
        <taxon>Bacteroidota</taxon>
        <taxon>Flavobacteriia</taxon>
        <taxon>Flavobacteriales</taxon>
        <taxon>Owenweeksiaceae</taxon>
        <taxon>Croceimicrobium</taxon>
    </lineage>
</organism>
<feature type="domain" description="HTH cro/C1-type" evidence="2">
    <location>
        <begin position="8"/>
        <end position="62"/>
    </location>
</feature>
<protein>
    <submittedName>
        <fullName evidence="3">Helix-turn-helix transcriptional regulator</fullName>
    </submittedName>
</protein>